<gene>
    <name evidence="1" type="primary">Contig19314.g20475</name>
    <name evidence="1" type="ORF">STYLEM_379</name>
</gene>
<keyword evidence="2" id="KW-1185">Reference proteome</keyword>
<dbReference type="EMBL" id="CCKQ01000377">
    <property type="protein sequence ID" value="CDW71435.1"/>
    <property type="molecule type" value="Genomic_DNA"/>
</dbReference>
<reference evidence="1 2" key="1">
    <citation type="submission" date="2014-06" db="EMBL/GenBank/DDBJ databases">
        <authorList>
            <person name="Swart Estienne"/>
        </authorList>
    </citation>
    <scope>NUCLEOTIDE SEQUENCE [LARGE SCALE GENOMIC DNA]</scope>
    <source>
        <strain evidence="1 2">130c</strain>
    </source>
</reference>
<dbReference type="InParanoid" id="A0A077ZPX8"/>
<proteinExistence type="predicted"/>
<name>A0A077ZPX8_STYLE</name>
<evidence type="ECO:0000313" key="1">
    <source>
        <dbReference type="EMBL" id="CDW71435.1"/>
    </source>
</evidence>
<dbReference type="AlphaFoldDB" id="A0A077ZPX8"/>
<protein>
    <submittedName>
        <fullName evidence="1">Uncharacterized protein</fullName>
    </submittedName>
</protein>
<accession>A0A077ZPX8</accession>
<dbReference type="Proteomes" id="UP000039865">
    <property type="component" value="Unassembled WGS sequence"/>
</dbReference>
<organism evidence="1 2">
    <name type="scientific">Stylonychia lemnae</name>
    <name type="common">Ciliate</name>
    <dbReference type="NCBI Taxonomy" id="5949"/>
    <lineage>
        <taxon>Eukaryota</taxon>
        <taxon>Sar</taxon>
        <taxon>Alveolata</taxon>
        <taxon>Ciliophora</taxon>
        <taxon>Intramacronucleata</taxon>
        <taxon>Spirotrichea</taxon>
        <taxon>Stichotrichia</taxon>
        <taxon>Sporadotrichida</taxon>
        <taxon>Oxytrichidae</taxon>
        <taxon>Stylonychinae</taxon>
        <taxon>Stylonychia</taxon>
    </lineage>
</organism>
<sequence>MLFQFGKLLRAVNKQPLNEKTLEELYQIANSHVHGSIIFQYLLAESELNTKTHWFMINKFTKESDIKSLFPYELISHQIKQYKTLEEDVIDKIIGVDQILGNFNMIKCIVKNNEKLYDVILKKVAEIDPKTLSSNQLQTILECKFQIFSPSVFIVFDLDDYLHSENVIIVLEWLLHDETSIIIKELLSSYLVSERLIRSIFSAKNEINVVIFHFIQLIYQLIMICTEYLIKSAQVTSRTIQNLRKIIHYQQRLGRYSTLKSIADWHETQSFDMEEIKLSKLLLRFIPLVHIMKNRKNEDALEASIKIFVLKSNMKPTDIFNLSTILDMFTCDPKAFFKILDQLLSNPSSQNLLAELQSQIVSCLNQSSHENLTKIVNLLILKGAQPSLKRNNKFIQFLILKLYNQPKDFNAIVQSLDIFSNLALQLLDNKYFDQLKDMIEYQLSINNSKPQIIQILGIIKKVTSSPKTEYGEKLLDLIEKILSKVNKPFNELDDESYQVATICLSCITDLIDNQILDHQLTYKIMNQKYSIFRSFDLSKMSSNSPLTREYARFLGCCVLELDDLELDQRSFNLLQFPRTEDVKDAIQTFNFINQVVFNQLLLPSHNKNLKIRAHQLKHFVTYIFEYGIQTLCLKEVGMELKDNNKDEFIEMHKQLVKSKSDEVRDQLYNIWKATQNKGLIIELIKHELSQKADSKQLRNVNFSKIQKEDISSISNIREKLISQAKDQINQKKGKAIDWKVIPQLILDTFENGSIRLEVLIEVLQSSQNLCDLTKLGSYLTNVLKYANFQQLDLQGLFDKFTVLDNNLLSFVLKEIEDATFRYESPELLGKIMFDLVKFYIKLGDTHNYLIIILKILASGNNDYISQLKIKFREIRCQLEKGKLDLDNFERLQNTINDFRLHQQILGNNKVSDKEFLIINGSEILSLLRIQIPKNQVTLLPSLVSLFQIIWNIKYENHQLNPNQFITDLIAIVKIDQVLKLRSLILVALAFAYLLKDRSESQYLHYVNQLMITNSLLEFKLIAINLKDHKINEAEFYDYAIQTIKSLDA</sequence>
<evidence type="ECO:0000313" key="2">
    <source>
        <dbReference type="Proteomes" id="UP000039865"/>
    </source>
</evidence>